<reference evidence="1 2" key="1">
    <citation type="submission" date="2019-08" db="EMBL/GenBank/DDBJ databases">
        <title>Draft genome sequences of two oriental melons (Cucumis melo L. var makuwa).</title>
        <authorList>
            <person name="Kwon S.-Y."/>
        </authorList>
    </citation>
    <scope>NUCLEOTIDE SEQUENCE [LARGE SCALE GENOMIC DNA]</scope>
    <source>
        <strain evidence="2">cv. Chang Bougi</strain>
        <tissue evidence="1">Leaf</tissue>
    </source>
</reference>
<evidence type="ECO:0000313" key="2">
    <source>
        <dbReference type="Proteomes" id="UP000321947"/>
    </source>
</evidence>
<protein>
    <submittedName>
        <fullName evidence="1">Transposon Tf2-1 polyprotein isoform X1</fullName>
    </submittedName>
</protein>
<dbReference type="Proteomes" id="UP000321947">
    <property type="component" value="Unassembled WGS sequence"/>
</dbReference>
<name>A0A5D3CT36_CUCMM</name>
<proteinExistence type="predicted"/>
<comment type="caution">
    <text evidence="1">The sequence shown here is derived from an EMBL/GenBank/DDBJ whole genome shotgun (WGS) entry which is preliminary data.</text>
</comment>
<accession>A0A5D3CT36</accession>
<gene>
    <name evidence="1" type="ORF">E5676_scaffold45G00340</name>
</gene>
<organism evidence="1 2">
    <name type="scientific">Cucumis melo var. makuwa</name>
    <name type="common">Oriental melon</name>
    <dbReference type="NCBI Taxonomy" id="1194695"/>
    <lineage>
        <taxon>Eukaryota</taxon>
        <taxon>Viridiplantae</taxon>
        <taxon>Streptophyta</taxon>
        <taxon>Embryophyta</taxon>
        <taxon>Tracheophyta</taxon>
        <taxon>Spermatophyta</taxon>
        <taxon>Magnoliopsida</taxon>
        <taxon>eudicotyledons</taxon>
        <taxon>Gunneridae</taxon>
        <taxon>Pentapetalae</taxon>
        <taxon>rosids</taxon>
        <taxon>fabids</taxon>
        <taxon>Cucurbitales</taxon>
        <taxon>Cucurbitaceae</taxon>
        <taxon>Benincaseae</taxon>
        <taxon>Cucumis</taxon>
    </lineage>
</organism>
<evidence type="ECO:0000313" key="1">
    <source>
        <dbReference type="EMBL" id="TYK15001.1"/>
    </source>
</evidence>
<dbReference type="EMBL" id="SSTD01008722">
    <property type="protein sequence ID" value="TYK15001.1"/>
    <property type="molecule type" value="Genomic_DNA"/>
</dbReference>
<dbReference type="AlphaFoldDB" id="A0A5D3CT36"/>
<sequence length="244" mass="28311">MGVVNQYLEVEGCSFLESRECRKCSVTVAELHGLPSIKESLAKSIERLGVQAEQHQQQQQTFLKYIKGMIKGKTTMEEVQEGSSSKIHSMVDVSQSMMMEGKYQEKCTKLEGEDFAGDRSIFKKIEIPDFVENDPESCFDGAALDWYRSHEKRKLFVNWEDLKRRLIVRFRSGREGSIMGRKDFLQATCKVKDQKELKVLVVQENGEELEVVEEEDSIMETEIQDLNRELRYRKLEEEDSTMET</sequence>